<gene>
    <name evidence="7" type="ORF">A2949_02265</name>
</gene>
<evidence type="ECO:0000256" key="1">
    <source>
        <dbReference type="ARBA" id="ARBA00009179"/>
    </source>
</evidence>
<dbReference type="InterPro" id="IPR001478">
    <property type="entry name" value="PDZ"/>
</dbReference>
<evidence type="ECO:0000256" key="4">
    <source>
        <dbReference type="ARBA" id="ARBA00022825"/>
    </source>
</evidence>
<dbReference type="InterPro" id="IPR005151">
    <property type="entry name" value="Tail-specific_protease"/>
</dbReference>
<dbReference type="SUPFAM" id="SSF50156">
    <property type="entry name" value="PDZ domain-like"/>
    <property type="match status" value="1"/>
</dbReference>
<dbReference type="SMART" id="SM00245">
    <property type="entry name" value="TSPc"/>
    <property type="match status" value="1"/>
</dbReference>
<dbReference type="Gene3D" id="3.30.750.44">
    <property type="match status" value="1"/>
</dbReference>
<dbReference type="GO" id="GO:0004175">
    <property type="term" value="F:endopeptidase activity"/>
    <property type="evidence" value="ECO:0007669"/>
    <property type="project" value="TreeGrafter"/>
</dbReference>
<proteinExistence type="inferred from homology"/>
<dbReference type="GO" id="GO:0006508">
    <property type="term" value="P:proteolysis"/>
    <property type="evidence" value="ECO:0007669"/>
    <property type="project" value="UniProtKB-KW"/>
</dbReference>
<dbReference type="PANTHER" id="PTHR32060">
    <property type="entry name" value="TAIL-SPECIFIC PROTEASE"/>
    <property type="match status" value="1"/>
</dbReference>
<keyword evidence="4 5" id="KW-0720">Serine protease</keyword>
<keyword evidence="2 5" id="KW-0645">Protease</keyword>
<comment type="caution">
    <text evidence="7">The sequence shown here is derived from an EMBL/GenBank/DDBJ whole genome shotgun (WGS) entry which is preliminary data.</text>
</comment>
<dbReference type="CDD" id="cd06782">
    <property type="entry name" value="cpPDZ_CPP-like"/>
    <property type="match status" value="1"/>
</dbReference>
<protein>
    <recommendedName>
        <fullName evidence="6">PDZ domain-containing protein</fullName>
    </recommendedName>
</protein>
<evidence type="ECO:0000313" key="8">
    <source>
        <dbReference type="Proteomes" id="UP000178585"/>
    </source>
</evidence>
<comment type="similarity">
    <text evidence="1 5">Belongs to the peptidase S41A family.</text>
</comment>
<name>A0A1F4XYR2_9BACT</name>
<reference evidence="7 8" key="1">
    <citation type="journal article" date="2016" name="Nat. Commun.">
        <title>Thousands of microbial genomes shed light on interconnected biogeochemical processes in an aquifer system.</title>
        <authorList>
            <person name="Anantharaman K."/>
            <person name="Brown C.T."/>
            <person name="Hug L.A."/>
            <person name="Sharon I."/>
            <person name="Castelle C.J."/>
            <person name="Probst A.J."/>
            <person name="Thomas B.C."/>
            <person name="Singh A."/>
            <person name="Wilkins M.J."/>
            <person name="Karaoz U."/>
            <person name="Brodie E.L."/>
            <person name="Williams K.H."/>
            <person name="Hubbard S.S."/>
            <person name="Banfield J.F."/>
        </authorList>
    </citation>
    <scope>NUCLEOTIDE SEQUENCE [LARGE SCALE GENOMIC DNA]</scope>
</reference>
<evidence type="ECO:0000259" key="6">
    <source>
        <dbReference type="PROSITE" id="PS50106"/>
    </source>
</evidence>
<dbReference type="Proteomes" id="UP000178585">
    <property type="component" value="Unassembled WGS sequence"/>
</dbReference>
<dbReference type="CDD" id="cd07560">
    <property type="entry name" value="Peptidase_S41_CPP"/>
    <property type="match status" value="1"/>
</dbReference>
<dbReference type="GO" id="GO:0008236">
    <property type="term" value="F:serine-type peptidase activity"/>
    <property type="evidence" value="ECO:0007669"/>
    <property type="project" value="UniProtKB-KW"/>
</dbReference>
<dbReference type="SUPFAM" id="SSF52096">
    <property type="entry name" value="ClpP/crotonase"/>
    <property type="match status" value="1"/>
</dbReference>
<dbReference type="Gene3D" id="2.30.42.10">
    <property type="match status" value="1"/>
</dbReference>
<dbReference type="GO" id="GO:0030288">
    <property type="term" value="C:outer membrane-bounded periplasmic space"/>
    <property type="evidence" value="ECO:0007669"/>
    <property type="project" value="TreeGrafter"/>
</dbReference>
<keyword evidence="3 5" id="KW-0378">Hydrolase</keyword>
<dbReference type="InterPro" id="IPR029045">
    <property type="entry name" value="ClpP/crotonase-like_dom_sf"/>
</dbReference>
<dbReference type="EMBL" id="MEWZ01000013">
    <property type="protein sequence ID" value="OGC86829.1"/>
    <property type="molecule type" value="Genomic_DNA"/>
</dbReference>
<sequence length="405" mass="43407">MMAAGFVAAVMLAFGIGVFTGVTERLHNVVSAASLFGFQSQNTEPQDVDFSKFWQVWKLLNDNFVQTHSSSSIPTDEQKMYGAIAGLTDSYDDPYTVFLPPPDAKQFNEDIKGSFGGVGMELGERNGSLTVVSPLKGSPAERAGVQSGDTILAIDGAPAEHLAVERAVKLIRGEVGTKVKLLLQREGALERIEVVITRETIQIPIINTYARSDGIFIIELYSFSENSVDLFRSALRKHFESGSTKMILDLRGNPGGYLDAAVEMASYFLPVGDMVVTEDFSGKGDNVQHRSSGYNVFVNKKLSMAILVNQGSASASEILAGALSQHGVAKLVGTRTFGKGSVQQLIELGGGAELKITVAQWLTPNGQSISDGGLKPDIAADRTQEEVTAGKDPQKDAAVAWLITQ</sequence>
<feature type="domain" description="PDZ" evidence="6">
    <location>
        <begin position="104"/>
        <end position="172"/>
    </location>
</feature>
<evidence type="ECO:0000256" key="5">
    <source>
        <dbReference type="RuleBase" id="RU004404"/>
    </source>
</evidence>
<evidence type="ECO:0000256" key="3">
    <source>
        <dbReference type="ARBA" id="ARBA00022801"/>
    </source>
</evidence>
<dbReference type="PANTHER" id="PTHR32060:SF30">
    <property type="entry name" value="CARBOXY-TERMINAL PROCESSING PROTEASE CTPA"/>
    <property type="match status" value="1"/>
</dbReference>
<dbReference type="InterPro" id="IPR004447">
    <property type="entry name" value="Peptidase_S41A"/>
</dbReference>
<dbReference type="STRING" id="1797245.A2949_02265"/>
<dbReference type="InterPro" id="IPR036034">
    <property type="entry name" value="PDZ_sf"/>
</dbReference>
<dbReference type="Pfam" id="PF17820">
    <property type="entry name" value="PDZ_6"/>
    <property type="match status" value="1"/>
</dbReference>
<dbReference type="GO" id="GO:0007165">
    <property type="term" value="P:signal transduction"/>
    <property type="evidence" value="ECO:0007669"/>
    <property type="project" value="TreeGrafter"/>
</dbReference>
<dbReference type="AlphaFoldDB" id="A0A1F4XYR2"/>
<evidence type="ECO:0000313" key="7">
    <source>
        <dbReference type="EMBL" id="OGC86829.1"/>
    </source>
</evidence>
<accession>A0A1F4XYR2</accession>
<dbReference type="PROSITE" id="PS50106">
    <property type="entry name" value="PDZ"/>
    <property type="match status" value="1"/>
</dbReference>
<dbReference type="InterPro" id="IPR041489">
    <property type="entry name" value="PDZ_6"/>
</dbReference>
<dbReference type="Pfam" id="PF03572">
    <property type="entry name" value="Peptidase_S41"/>
    <property type="match status" value="1"/>
</dbReference>
<dbReference type="SMART" id="SM00228">
    <property type="entry name" value="PDZ"/>
    <property type="match status" value="1"/>
</dbReference>
<dbReference type="Gene3D" id="3.90.226.10">
    <property type="entry name" value="2-enoyl-CoA Hydratase, Chain A, domain 1"/>
    <property type="match status" value="1"/>
</dbReference>
<dbReference type="FunFam" id="2.30.42.10:FF:000063">
    <property type="entry name" value="Peptidase, S41 family"/>
    <property type="match status" value="1"/>
</dbReference>
<dbReference type="NCBIfam" id="TIGR00225">
    <property type="entry name" value="prc"/>
    <property type="match status" value="1"/>
</dbReference>
<organism evidence="7 8">
    <name type="scientific">Candidatus Adlerbacteria bacterium RIFCSPLOWO2_01_FULL_54_21b</name>
    <dbReference type="NCBI Taxonomy" id="1797245"/>
    <lineage>
        <taxon>Bacteria</taxon>
        <taxon>Candidatus Adleribacteriota</taxon>
    </lineage>
</organism>
<evidence type="ECO:0000256" key="2">
    <source>
        <dbReference type="ARBA" id="ARBA00022670"/>
    </source>
</evidence>